<dbReference type="InterPro" id="IPR001314">
    <property type="entry name" value="Peptidase_S1A"/>
</dbReference>
<keyword evidence="2" id="KW-0378">Hydrolase</keyword>
<evidence type="ECO:0000313" key="5">
    <source>
        <dbReference type="EMBL" id="EKX49835.1"/>
    </source>
</evidence>
<dbReference type="GeneID" id="17306484"/>
<dbReference type="Proteomes" id="UP000011087">
    <property type="component" value="Unassembled WGS sequence"/>
</dbReference>
<evidence type="ECO:0000313" key="6">
    <source>
        <dbReference type="EnsemblProtists" id="EKX49835"/>
    </source>
</evidence>
<organism evidence="5">
    <name type="scientific">Guillardia theta (strain CCMP2712)</name>
    <name type="common">Cryptophyte</name>
    <dbReference type="NCBI Taxonomy" id="905079"/>
    <lineage>
        <taxon>Eukaryota</taxon>
        <taxon>Cryptophyceae</taxon>
        <taxon>Pyrenomonadales</taxon>
        <taxon>Geminigeraceae</taxon>
        <taxon>Guillardia</taxon>
    </lineage>
</organism>
<dbReference type="EnsemblProtists" id="EKX49835">
    <property type="protein sequence ID" value="EKX49835"/>
    <property type="gene ID" value="GUITHDRAFT_151304"/>
</dbReference>
<dbReference type="AlphaFoldDB" id="L1JNT5"/>
<dbReference type="InterPro" id="IPR043504">
    <property type="entry name" value="Peptidase_S1_PA_chymotrypsin"/>
</dbReference>
<dbReference type="SUPFAM" id="SSF50494">
    <property type="entry name" value="Trypsin-like serine proteases"/>
    <property type="match status" value="1"/>
</dbReference>
<keyword evidence="2" id="KW-0645">Protease</keyword>
<dbReference type="PROSITE" id="PS50240">
    <property type="entry name" value="TRYPSIN_DOM"/>
    <property type="match status" value="1"/>
</dbReference>
<dbReference type="PaxDb" id="55529-EKX49835"/>
<dbReference type="EMBL" id="JH992980">
    <property type="protein sequence ID" value="EKX49835.1"/>
    <property type="molecule type" value="Genomic_DNA"/>
</dbReference>
<proteinExistence type="predicted"/>
<feature type="domain" description="Peptidase S1" evidence="4">
    <location>
        <begin position="33"/>
        <end position="307"/>
    </location>
</feature>
<dbReference type="PRINTS" id="PR00722">
    <property type="entry name" value="CHYMOTRYPSIN"/>
</dbReference>
<reference evidence="5 7" key="1">
    <citation type="journal article" date="2012" name="Nature">
        <title>Algal genomes reveal evolutionary mosaicism and the fate of nucleomorphs.</title>
        <authorList>
            <consortium name="DOE Joint Genome Institute"/>
            <person name="Curtis B.A."/>
            <person name="Tanifuji G."/>
            <person name="Burki F."/>
            <person name="Gruber A."/>
            <person name="Irimia M."/>
            <person name="Maruyama S."/>
            <person name="Arias M.C."/>
            <person name="Ball S.G."/>
            <person name="Gile G.H."/>
            <person name="Hirakawa Y."/>
            <person name="Hopkins J.F."/>
            <person name="Kuo A."/>
            <person name="Rensing S.A."/>
            <person name="Schmutz J."/>
            <person name="Symeonidi A."/>
            <person name="Elias M."/>
            <person name="Eveleigh R.J."/>
            <person name="Herman E.K."/>
            <person name="Klute M.J."/>
            <person name="Nakayama T."/>
            <person name="Obornik M."/>
            <person name="Reyes-Prieto A."/>
            <person name="Armbrust E.V."/>
            <person name="Aves S.J."/>
            <person name="Beiko R.G."/>
            <person name="Coutinho P."/>
            <person name="Dacks J.B."/>
            <person name="Durnford D.G."/>
            <person name="Fast N.M."/>
            <person name="Green B.R."/>
            <person name="Grisdale C.J."/>
            <person name="Hempel F."/>
            <person name="Henrissat B."/>
            <person name="Hoppner M.P."/>
            <person name="Ishida K."/>
            <person name="Kim E."/>
            <person name="Koreny L."/>
            <person name="Kroth P.G."/>
            <person name="Liu Y."/>
            <person name="Malik S.B."/>
            <person name="Maier U.G."/>
            <person name="McRose D."/>
            <person name="Mock T."/>
            <person name="Neilson J.A."/>
            <person name="Onodera N.T."/>
            <person name="Poole A.M."/>
            <person name="Pritham E.J."/>
            <person name="Richards T.A."/>
            <person name="Rocap G."/>
            <person name="Roy S.W."/>
            <person name="Sarai C."/>
            <person name="Schaack S."/>
            <person name="Shirato S."/>
            <person name="Slamovits C.H."/>
            <person name="Spencer D.F."/>
            <person name="Suzuki S."/>
            <person name="Worden A.Z."/>
            <person name="Zauner S."/>
            <person name="Barry K."/>
            <person name="Bell C."/>
            <person name="Bharti A.K."/>
            <person name="Crow J.A."/>
            <person name="Grimwood J."/>
            <person name="Kramer R."/>
            <person name="Lindquist E."/>
            <person name="Lucas S."/>
            <person name="Salamov A."/>
            <person name="McFadden G.I."/>
            <person name="Lane C.E."/>
            <person name="Keeling P.J."/>
            <person name="Gray M.W."/>
            <person name="Grigoriev I.V."/>
            <person name="Archibald J.M."/>
        </authorList>
    </citation>
    <scope>NUCLEOTIDE SEQUENCE</scope>
    <source>
        <strain evidence="5 7">CCMP2712</strain>
    </source>
</reference>
<dbReference type="STRING" id="905079.L1JNT5"/>
<feature type="region of interest" description="Disordered" evidence="3">
    <location>
        <begin position="1"/>
        <end position="26"/>
    </location>
</feature>
<sequence length="346" mass="37350">MSGDGEAAGFERVSRQHRNKEEVSESKSSNLRIIGGTAVSEEERLQNFPWIAMLGGSLPRCGGAIISEWWILTAAHCVLNAAETQIIPASDSQRVYFGCSDLHSTSYPCQQRIVKEIVANPCFDPCCDYHDIAMLKVDKAMPKEWIGEIDGSRTNIPVPLFPFDISKEKVVMMGWGSTCGDGRCVPSVLQKLEVPVSSMQKCRDVNPVNNGVSSGHCGQAGRCKNLFEYGHVICAGGAMADQGGYDSCNGDSGSPVAWKSNTGWRIVGLVILGSEWPQSDWRCGAVGRHSVLTATAAYVDFVNATISKTSYDCNKKKNTVLSAASSLSVNIILQAFLAVAPLLSYL</sequence>
<dbReference type="GO" id="GO:0006508">
    <property type="term" value="P:proteolysis"/>
    <property type="evidence" value="ECO:0007669"/>
    <property type="project" value="UniProtKB-KW"/>
</dbReference>
<dbReference type="PANTHER" id="PTHR24260:SF136">
    <property type="entry name" value="GH08193P-RELATED"/>
    <property type="match status" value="1"/>
</dbReference>
<dbReference type="CDD" id="cd00190">
    <property type="entry name" value="Tryp_SPc"/>
    <property type="match status" value="1"/>
</dbReference>
<keyword evidence="1" id="KW-1015">Disulfide bond</keyword>
<dbReference type="PROSITE" id="PS00134">
    <property type="entry name" value="TRYPSIN_HIS"/>
    <property type="match status" value="1"/>
</dbReference>
<gene>
    <name evidence="5" type="ORF">GUITHDRAFT_151304</name>
</gene>
<keyword evidence="2" id="KW-0720">Serine protease</keyword>
<evidence type="ECO:0000256" key="1">
    <source>
        <dbReference type="ARBA" id="ARBA00023157"/>
    </source>
</evidence>
<evidence type="ECO:0000259" key="4">
    <source>
        <dbReference type="PROSITE" id="PS50240"/>
    </source>
</evidence>
<protein>
    <recommendedName>
        <fullName evidence="4">Peptidase S1 domain-containing protein</fullName>
    </recommendedName>
</protein>
<dbReference type="HOGENOM" id="CLU_802782_0_0_1"/>
<evidence type="ECO:0000313" key="7">
    <source>
        <dbReference type="Proteomes" id="UP000011087"/>
    </source>
</evidence>
<name>L1JNT5_GUITC</name>
<dbReference type="InterPro" id="IPR033116">
    <property type="entry name" value="TRYPSIN_SER"/>
</dbReference>
<reference evidence="7" key="2">
    <citation type="submission" date="2012-11" db="EMBL/GenBank/DDBJ databases">
        <authorList>
            <person name="Kuo A."/>
            <person name="Curtis B.A."/>
            <person name="Tanifuji G."/>
            <person name="Burki F."/>
            <person name="Gruber A."/>
            <person name="Irimia M."/>
            <person name="Maruyama S."/>
            <person name="Arias M.C."/>
            <person name="Ball S.G."/>
            <person name="Gile G.H."/>
            <person name="Hirakawa Y."/>
            <person name="Hopkins J.F."/>
            <person name="Rensing S.A."/>
            <person name="Schmutz J."/>
            <person name="Symeonidi A."/>
            <person name="Elias M."/>
            <person name="Eveleigh R.J."/>
            <person name="Herman E.K."/>
            <person name="Klute M.J."/>
            <person name="Nakayama T."/>
            <person name="Obornik M."/>
            <person name="Reyes-Prieto A."/>
            <person name="Armbrust E.V."/>
            <person name="Aves S.J."/>
            <person name="Beiko R.G."/>
            <person name="Coutinho P."/>
            <person name="Dacks J.B."/>
            <person name="Durnford D.G."/>
            <person name="Fast N.M."/>
            <person name="Green B.R."/>
            <person name="Grisdale C."/>
            <person name="Hempe F."/>
            <person name="Henrissat B."/>
            <person name="Hoppner M.P."/>
            <person name="Ishida K.-I."/>
            <person name="Kim E."/>
            <person name="Koreny L."/>
            <person name="Kroth P.G."/>
            <person name="Liu Y."/>
            <person name="Malik S.-B."/>
            <person name="Maier U.G."/>
            <person name="McRose D."/>
            <person name="Mock T."/>
            <person name="Neilson J.A."/>
            <person name="Onodera N.T."/>
            <person name="Poole A.M."/>
            <person name="Pritham E.J."/>
            <person name="Richards T.A."/>
            <person name="Rocap G."/>
            <person name="Roy S.W."/>
            <person name="Sarai C."/>
            <person name="Schaack S."/>
            <person name="Shirato S."/>
            <person name="Slamovits C.H."/>
            <person name="Spencer D.F."/>
            <person name="Suzuki S."/>
            <person name="Worden A.Z."/>
            <person name="Zauner S."/>
            <person name="Barry K."/>
            <person name="Bell C."/>
            <person name="Bharti A.K."/>
            <person name="Crow J.A."/>
            <person name="Grimwood J."/>
            <person name="Kramer R."/>
            <person name="Lindquist E."/>
            <person name="Lucas S."/>
            <person name="Salamov A."/>
            <person name="McFadden G.I."/>
            <person name="Lane C.E."/>
            <person name="Keeling P.J."/>
            <person name="Gray M.W."/>
            <person name="Grigoriev I.V."/>
            <person name="Archibald J.M."/>
        </authorList>
    </citation>
    <scope>NUCLEOTIDE SEQUENCE</scope>
    <source>
        <strain evidence="7">CCMP2712</strain>
    </source>
</reference>
<accession>L1JNT5</accession>
<dbReference type="SMART" id="SM00020">
    <property type="entry name" value="Tryp_SPc"/>
    <property type="match status" value="1"/>
</dbReference>
<dbReference type="InterPro" id="IPR018114">
    <property type="entry name" value="TRYPSIN_HIS"/>
</dbReference>
<dbReference type="OMA" id="VIEGFRH"/>
<dbReference type="InterPro" id="IPR051333">
    <property type="entry name" value="CLIP_Serine_Protease"/>
</dbReference>
<dbReference type="PROSITE" id="PS00135">
    <property type="entry name" value="TRYPSIN_SER"/>
    <property type="match status" value="1"/>
</dbReference>
<reference evidence="6" key="3">
    <citation type="submission" date="2015-06" db="UniProtKB">
        <authorList>
            <consortium name="EnsemblProtists"/>
        </authorList>
    </citation>
    <scope>IDENTIFICATION</scope>
</reference>
<dbReference type="KEGG" id="gtt:GUITHDRAFT_151304"/>
<dbReference type="InterPro" id="IPR001254">
    <property type="entry name" value="Trypsin_dom"/>
</dbReference>
<evidence type="ECO:0000256" key="3">
    <source>
        <dbReference type="SAM" id="MobiDB-lite"/>
    </source>
</evidence>
<dbReference type="OrthoDB" id="9448935at2759"/>
<dbReference type="Gene3D" id="2.40.10.10">
    <property type="entry name" value="Trypsin-like serine proteases"/>
    <property type="match status" value="1"/>
</dbReference>
<keyword evidence="7" id="KW-1185">Reference proteome</keyword>
<dbReference type="Pfam" id="PF00089">
    <property type="entry name" value="Trypsin"/>
    <property type="match status" value="1"/>
</dbReference>
<dbReference type="GO" id="GO:0004252">
    <property type="term" value="F:serine-type endopeptidase activity"/>
    <property type="evidence" value="ECO:0007669"/>
    <property type="project" value="InterPro"/>
</dbReference>
<evidence type="ECO:0000256" key="2">
    <source>
        <dbReference type="RuleBase" id="RU363034"/>
    </source>
</evidence>
<dbReference type="RefSeq" id="XP_005836815.1">
    <property type="nucleotide sequence ID" value="XM_005836758.1"/>
</dbReference>
<dbReference type="InterPro" id="IPR009003">
    <property type="entry name" value="Peptidase_S1_PA"/>
</dbReference>
<dbReference type="PANTHER" id="PTHR24260">
    <property type="match status" value="1"/>
</dbReference>